<dbReference type="EMBL" id="CAJOBI010172973">
    <property type="protein sequence ID" value="CAF4896699.1"/>
    <property type="molecule type" value="Genomic_DNA"/>
</dbReference>
<keyword evidence="4" id="KW-0677">Repeat</keyword>
<evidence type="ECO:0000256" key="6">
    <source>
        <dbReference type="ARBA" id="ARBA00023212"/>
    </source>
</evidence>
<comment type="caution">
    <text evidence="9">The sequence shown here is derived from an EMBL/GenBank/DDBJ whole genome shotgun (WGS) entry which is preliminary data.</text>
</comment>
<comment type="subcellular location">
    <subcellularLocation>
        <location evidence="1">Cytoplasm</location>
        <location evidence="1">Cytoskeleton</location>
    </subcellularLocation>
</comment>
<evidence type="ECO:0000313" key="10">
    <source>
        <dbReference type="Proteomes" id="UP000676336"/>
    </source>
</evidence>
<dbReference type="Gene3D" id="3.40.20.10">
    <property type="entry name" value="Severin"/>
    <property type="match status" value="1"/>
</dbReference>
<accession>A0A8S3C8W9</accession>
<dbReference type="GO" id="GO:0051016">
    <property type="term" value="P:barbed-end actin filament capping"/>
    <property type="evidence" value="ECO:0007669"/>
    <property type="project" value="TreeGrafter"/>
</dbReference>
<dbReference type="PANTHER" id="PTHR13759:SF1">
    <property type="entry name" value="TWINFILIN"/>
    <property type="match status" value="1"/>
</dbReference>
<evidence type="ECO:0000256" key="5">
    <source>
        <dbReference type="ARBA" id="ARBA00023203"/>
    </source>
</evidence>
<evidence type="ECO:0000256" key="4">
    <source>
        <dbReference type="ARBA" id="ARBA00022737"/>
    </source>
</evidence>
<dbReference type="GO" id="GO:0030042">
    <property type="term" value="P:actin filament depolymerization"/>
    <property type="evidence" value="ECO:0007669"/>
    <property type="project" value="TreeGrafter"/>
</dbReference>
<dbReference type="PROSITE" id="PS51263">
    <property type="entry name" value="ADF_H"/>
    <property type="match status" value="1"/>
</dbReference>
<feature type="domain" description="ADF-H" evidence="8">
    <location>
        <begin position="1"/>
        <end position="43"/>
    </location>
</feature>
<keyword evidence="3" id="KW-0963">Cytoplasm</keyword>
<evidence type="ECO:0000256" key="7">
    <source>
        <dbReference type="ARBA" id="ARBA00038532"/>
    </source>
</evidence>
<dbReference type="GO" id="GO:0005884">
    <property type="term" value="C:actin filament"/>
    <property type="evidence" value="ECO:0007669"/>
    <property type="project" value="TreeGrafter"/>
</dbReference>
<dbReference type="PANTHER" id="PTHR13759">
    <property type="entry name" value="TWINFILIN"/>
    <property type="match status" value="1"/>
</dbReference>
<evidence type="ECO:0000256" key="3">
    <source>
        <dbReference type="ARBA" id="ARBA00022490"/>
    </source>
</evidence>
<feature type="non-terminal residue" evidence="9">
    <location>
        <position position="59"/>
    </location>
</feature>
<dbReference type="GO" id="GO:0010591">
    <property type="term" value="P:regulation of lamellipodium assembly"/>
    <property type="evidence" value="ECO:0007669"/>
    <property type="project" value="TreeGrafter"/>
</dbReference>
<keyword evidence="6" id="KW-0206">Cytoskeleton</keyword>
<dbReference type="Proteomes" id="UP000676336">
    <property type="component" value="Unassembled WGS sequence"/>
</dbReference>
<dbReference type="GO" id="GO:0003785">
    <property type="term" value="F:actin monomer binding"/>
    <property type="evidence" value="ECO:0007669"/>
    <property type="project" value="TreeGrafter"/>
</dbReference>
<proteinExistence type="inferred from homology"/>
<dbReference type="InterPro" id="IPR028458">
    <property type="entry name" value="Twinfilin"/>
</dbReference>
<name>A0A8S3C8W9_9BILA</name>
<comment type="subunit">
    <text evidence="7">Interacts with G-actin; ADP-actin form.</text>
</comment>
<comment type="similarity">
    <text evidence="2">Belongs to the actin-binding proteins ADF family. Twinfilin subfamily.</text>
</comment>
<dbReference type="GO" id="GO:0051015">
    <property type="term" value="F:actin filament binding"/>
    <property type="evidence" value="ECO:0007669"/>
    <property type="project" value="TreeGrafter"/>
</dbReference>
<sequence>ERMLYASTLSTVKKEFGLTYITQEIRASSKDEMTLHSFYQHLNAKAAAPPRTMREEEMF</sequence>
<evidence type="ECO:0000313" key="9">
    <source>
        <dbReference type="EMBL" id="CAF4896699.1"/>
    </source>
</evidence>
<gene>
    <name evidence="9" type="ORF">SMN809_LOCUS51536</name>
</gene>
<feature type="non-terminal residue" evidence="9">
    <location>
        <position position="1"/>
    </location>
</feature>
<reference evidence="9" key="1">
    <citation type="submission" date="2021-02" db="EMBL/GenBank/DDBJ databases">
        <authorList>
            <person name="Nowell W R."/>
        </authorList>
    </citation>
    <scope>NUCLEOTIDE SEQUENCE</scope>
</reference>
<dbReference type="InterPro" id="IPR029006">
    <property type="entry name" value="ADF-H/Gelsolin-like_dom_sf"/>
</dbReference>
<dbReference type="GO" id="GO:0030016">
    <property type="term" value="C:myofibril"/>
    <property type="evidence" value="ECO:0007669"/>
    <property type="project" value="TreeGrafter"/>
</dbReference>
<evidence type="ECO:0000259" key="8">
    <source>
        <dbReference type="PROSITE" id="PS51263"/>
    </source>
</evidence>
<dbReference type="AlphaFoldDB" id="A0A8S3C8W9"/>
<protein>
    <recommendedName>
        <fullName evidence="8">ADF-H domain-containing protein</fullName>
    </recommendedName>
</protein>
<dbReference type="GO" id="GO:0010976">
    <property type="term" value="P:positive regulation of neuron projection development"/>
    <property type="evidence" value="ECO:0007669"/>
    <property type="project" value="TreeGrafter"/>
</dbReference>
<dbReference type="Pfam" id="PF00241">
    <property type="entry name" value="Cofilin_ADF"/>
    <property type="match status" value="1"/>
</dbReference>
<organism evidence="9 10">
    <name type="scientific">Rotaria magnacalcarata</name>
    <dbReference type="NCBI Taxonomy" id="392030"/>
    <lineage>
        <taxon>Eukaryota</taxon>
        <taxon>Metazoa</taxon>
        <taxon>Spiralia</taxon>
        <taxon>Gnathifera</taxon>
        <taxon>Rotifera</taxon>
        <taxon>Eurotatoria</taxon>
        <taxon>Bdelloidea</taxon>
        <taxon>Philodinida</taxon>
        <taxon>Philodinidae</taxon>
        <taxon>Rotaria</taxon>
    </lineage>
</organism>
<evidence type="ECO:0000256" key="1">
    <source>
        <dbReference type="ARBA" id="ARBA00004245"/>
    </source>
</evidence>
<dbReference type="SUPFAM" id="SSF55753">
    <property type="entry name" value="Actin depolymerizing proteins"/>
    <property type="match status" value="1"/>
</dbReference>
<keyword evidence="5" id="KW-0009">Actin-binding</keyword>
<evidence type="ECO:0000256" key="2">
    <source>
        <dbReference type="ARBA" id="ARBA00009557"/>
    </source>
</evidence>
<dbReference type="InterPro" id="IPR002108">
    <property type="entry name" value="ADF-H"/>
</dbReference>